<dbReference type="OMA" id="PLTYWLL"/>
<organism evidence="15 16">
    <name type="scientific">Acanthaster planci</name>
    <name type="common">Crown-of-thorns starfish</name>
    <dbReference type="NCBI Taxonomy" id="133434"/>
    <lineage>
        <taxon>Eukaryota</taxon>
        <taxon>Metazoa</taxon>
        <taxon>Echinodermata</taxon>
        <taxon>Eleutherozoa</taxon>
        <taxon>Asterozoa</taxon>
        <taxon>Asteroidea</taxon>
        <taxon>Valvatacea</taxon>
        <taxon>Valvatida</taxon>
        <taxon>Acanthasteridae</taxon>
        <taxon>Acanthaster</taxon>
    </lineage>
</organism>
<dbReference type="InterPro" id="IPR013099">
    <property type="entry name" value="K_chnl_dom"/>
</dbReference>
<dbReference type="GO" id="GO:0015271">
    <property type="term" value="F:outward rectifier potassium channel activity"/>
    <property type="evidence" value="ECO:0007669"/>
    <property type="project" value="TreeGrafter"/>
</dbReference>
<feature type="domain" description="Potassium channel" evidence="14">
    <location>
        <begin position="97"/>
        <end position="153"/>
    </location>
</feature>
<keyword evidence="3 12" id="KW-0813">Transport</keyword>
<evidence type="ECO:0000256" key="5">
    <source>
        <dbReference type="ARBA" id="ARBA00022692"/>
    </source>
</evidence>
<proteinExistence type="inferred from homology"/>
<evidence type="ECO:0000313" key="15">
    <source>
        <dbReference type="Proteomes" id="UP000694845"/>
    </source>
</evidence>
<keyword evidence="7" id="KW-0630">Potassium</keyword>
<accession>A0A8B7ZDS1</accession>
<comment type="subcellular location">
    <subcellularLocation>
        <location evidence="1">Membrane</location>
        <topology evidence="1">Multi-pass membrane protein</topology>
    </subcellularLocation>
</comment>
<feature type="transmembrane region" description="Helical" evidence="13">
    <location>
        <begin position="95"/>
        <end position="116"/>
    </location>
</feature>
<keyword evidence="8 13" id="KW-1133">Transmembrane helix</keyword>
<dbReference type="Proteomes" id="UP000694845">
    <property type="component" value="Unplaced"/>
</dbReference>
<feature type="transmembrane region" description="Helical" evidence="13">
    <location>
        <begin position="16"/>
        <end position="36"/>
    </location>
</feature>
<evidence type="ECO:0000256" key="9">
    <source>
        <dbReference type="ARBA" id="ARBA00023065"/>
    </source>
</evidence>
<keyword evidence="10 13" id="KW-0472">Membrane</keyword>
<evidence type="ECO:0000256" key="11">
    <source>
        <dbReference type="ARBA" id="ARBA00023303"/>
    </source>
</evidence>
<feature type="domain" description="Potassium channel" evidence="14">
    <location>
        <begin position="190"/>
        <end position="263"/>
    </location>
</feature>
<dbReference type="PANTHER" id="PTHR11003">
    <property type="entry name" value="POTASSIUM CHANNEL, SUBFAMILY K"/>
    <property type="match status" value="1"/>
</dbReference>
<feature type="transmembrane region" description="Helical" evidence="13">
    <location>
        <begin position="181"/>
        <end position="203"/>
    </location>
</feature>
<dbReference type="GO" id="GO:0022841">
    <property type="term" value="F:potassium ion leak channel activity"/>
    <property type="evidence" value="ECO:0007669"/>
    <property type="project" value="TreeGrafter"/>
</dbReference>
<dbReference type="OrthoDB" id="297496at2759"/>
<evidence type="ECO:0000256" key="7">
    <source>
        <dbReference type="ARBA" id="ARBA00022958"/>
    </source>
</evidence>
<dbReference type="Pfam" id="PF07885">
    <property type="entry name" value="Ion_trans_2"/>
    <property type="match status" value="2"/>
</dbReference>
<keyword evidence="11 12" id="KW-0407">Ion channel</keyword>
<keyword evidence="9 12" id="KW-0406">Ion transport</keyword>
<evidence type="ECO:0000256" key="13">
    <source>
        <dbReference type="SAM" id="Phobius"/>
    </source>
</evidence>
<feature type="transmembrane region" description="Helical" evidence="13">
    <location>
        <begin position="210"/>
        <end position="228"/>
    </location>
</feature>
<name>A0A8B7ZDS1_ACAPL</name>
<evidence type="ECO:0000256" key="3">
    <source>
        <dbReference type="ARBA" id="ARBA00022448"/>
    </source>
</evidence>
<feature type="transmembrane region" description="Helical" evidence="13">
    <location>
        <begin position="248"/>
        <end position="267"/>
    </location>
</feature>
<reference evidence="16" key="1">
    <citation type="submission" date="2025-08" db="UniProtKB">
        <authorList>
            <consortium name="RefSeq"/>
        </authorList>
    </citation>
    <scope>IDENTIFICATION</scope>
</reference>
<evidence type="ECO:0000256" key="6">
    <source>
        <dbReference type="ARBA" id="ARBA00022826"/>
    </source>
</evidence>
<keyword evidence="4" id="KW-0633">Potassium transport</keyword>
<sequence>MTSEPHQAMKLWQKSLVLMLALFIYLLLGAVVFRFLELGANEEAQLVFLGEVEDFLENHTCVSADDLRELFQAVETALLSGAFKLDSDPTNDRDLVVWDMPGAVFFTTTVVTTIGYGNLAPKTSIGRVVCMFYALVGIPLTYWLLSAVGDTFQGCWRPCHGLIRRCTKHVKAGNARTVVEVVIICICLYVLIVALPGIAFAYLEHWNFFQSHYFCFISLSTIGFGDFVPAENPALTPLSRWVYKLGTSAYLIIGLSILSVAIKGFMASQQTKINKWKAKTAAKRLVQLHQQQHQPHQQQEEHQLATEHAQECNGKHATIKLNNPCTSG</sequence>
<dbReference type="GO" id="GO:0005886">
    <property type="term" value="C:plasma membrane"/>
    <property type="evidence" value="ECO:0007669"/>
    <property type="project" value="TreeGrafter"/>
</dbReference>
<evidence type="ECO:0000256" key="4">
    <source>
        <dbReference type="ARBA" id="ARBA00022538"/>
    </source>
</evidence>
<evidence type="ECO:0000256" key="1">
    <source>
        <dbReference type="ARBA" id="ARBA00004141"/>
    </source>
</evidence>
<dbReference type="PRINTS" id="PR01333">
    <property type="entry name" value="2POREKCHANEL"/>
</dbReference>
<dbReference type="Gene3D" id="1.10.287.70">
    <property type="match status" value="1"/>
</dbReference>
<dbReference type="GeneID" id="110986331"/>
<dbReference type="RefSeq" id="XP_022103809.1">
    <property type="nucleotide sequence ID" value="XM_022248117.1"/>
</dbReference>
<evidence type="ECO:0000256" key="2">
    <source>
        <dbReference type="ARBA" id="ARBA00006666"/>
    </source>
</evidence>
<keyword evidence="5 12" id="KW-0812">Transmembrane</keyword>
<evidence type="ECO:0000259" key="14">
    <source>
        <dbReference type="Pfam" id="PF07885"/>
    </source>
</evidence>
<dbReference type="InterPro" id="IPR003280">
    <property type="entry name" value="2pore_dom_K_chnl"/>
</dbReference>
<dbReference type="PANTHER" id="PTHR11003:SF330">
    <property type="entry name" value="POTASSIUM CHANNEL DOMAIN-CONTAINING PROTEIN"/>
    <property type="match status" value="1"/>
</dbReference>
<evidence type="ECO:0000256" key="8">
    <source>
        <dbReference type="ARBA" id="ARBA00022989"/>
    </source>
</evidence>
<evidence type="ECO:0000313" key="16">
    <source>
        <dbReference type="RefSeq" id="XP_022103809.1"/>
    </source>
</evidence>
<comment type="similarity">
    <text evidence="2 12">Belongs to the two pore domain potassium channel (TC 1.A.1.8) family.</text>
</comment>
<keyword evidence="6" id="KW-0631">Potassium channel</keyword>
<dbReference type="GO" id="GO:0030322">
    <property type="term" value="P:stabilization of membrane potential"/>
    <property type="evidence" value="ECO:0007669"/>
    <property type="project" value="TreeGrafter"/>
</dbReference>
<dbReference type="KEGG" id="aplc:110986331"/>
<dbReference type="AlphaFoldDB" id="A0A8B7ZDS1"/>
<keyword evidence="15" id="KW-1185">Reference proteome</keyword>
<dbReference type="InterPro" id="IPR003092">
    <property type="entry name" value="2pore_dom_K_chnl_TASK"/>
</dbReference>
<protein>
    <submittedName>
        <fullName evidence="16">Potassium channel subfamily K member 16-like</fullName>
    </submittedName>
</protein>
<gene>
    <name evidence="16" type="primary">LOC110986331</name>
</gene>
<dbReference type="SUPFAM" id="SSF81324">
    <property type="entry name" value="Voltage-gated potassium channels"/>
    <property type="match status" value="2"/>
</dbReference>
<evidence type="ECO:0000256" key="10">
    <source>
        <dbReference type="ARBA" id="ARBA00023136"/>
    </source>
</evidence>
<evidence type="ECO:0000256" key="12">
    <source>
        <dbReference type="RuleBase" id="RU003857"/>
    </source>
</evidence>
<dbReference type="PRINTS" id="PR01095">
    <property type="entry name" value="TASKCHANNEL"/>
</dbReference>
<feature type="transmembrane region" description="Helical" evidence="13">
    <location>
        <begin position="128"/>
        <end position="145"/>
    </location>
</feature>